<accession>A0A8H5CZT9</accession>
<protein>
    <submittedName>
        <fullName evidence="1">Uncharacterized protein</fullName>
    </submittedName>
</protein>
<evidence type="ECO:0000313" key="1">
    <source>
        <dbReference type="EMBL" id="KAF5351020.1"/>
    </source>
</evidence>
<dbReference type="EMBL" id="JAACJO010000013">
    <property type="protein sequence ID" value="KAF5351020.1"/>
    <property type="molecule type" value="Genomic_DNA"/>
</dbReference>
<keyword evidence="2" id="KW-1185">Reference proteome</keyword>
<gene>
    <name evidence="1" type="ORF">D9756_008215</name>
</gene>
<evidence type="ECO:0000313" key="2">
    <source>
        <dbReference type="Proteomes" id="UP000559027"/>
    </source>
</evidence>
<dbReference type="Proteomes" id="UP000559027">
    <property type="component" value="Unassembled WGS sequence"/>
</dbReference>
<dbReference type="AlphaFoldDB" id="A0A8H5CZT9"/>
<dbReference type="OrthoDB" id="10451258at2759"/>
<proteinExistence type="predicted"/>
<organism evidence="1 2">
    <name type="scientific">Leucocoprinus leucothites</name>
    <dbReference type="NCBI Taxonomy" id="201217"/>
    <lineage>
        <taxon>Eukaryota</taxon>
        <taxon>Fungi</taxon>
        <taxon>Dikarya</taxon>
        <taxon>Basidiomycota</taxon>
        <taxon>Agaricomycotina</taxon>
        <taxon>Agaricomycetes</taxon>
        <taxon>Agaricomycetidae</taxon>
        <taxon>Agaricales</taxon>
        <taxon>Agaricineae</taxon>
        <taxon>Agaricaceae</taxon>
        <taxon>Leucocoprinus</taxon>
    </lineage>
</organism>
<sequence>MANLLHKKLTLGPPSNRELTCTSRSSSELLDVLNQRPEISQYVGEITLTNHGPLYTWLDRSATHWLESDESLEILFPLLPKLHRLAFVGCDGWEFGYNRFVYKGFSTSVRLAIDTVYPRLTSLKLIYVAGLPIDIFYYLPPTLKEFILHGPSWDFSSFPRLPPSFASVKSANLKACQLERLCLEVQNIDAAMMIASVTDEHYGAGITQLRDLHLDFMEETDHRFSKRILDYVRKTLRNLEFTPANLVVTGSTPEDIEFNMLEKLESFRVTLPIIIFDVPEIFEHMADTVNWLVEDALGRLSLGSSKATMKTLHLNLLIGFREVEMEDELEDEEIVMGMLDIDQGFSSWSALDRLMGEDNRFPDLERVIVDLHLSPAIEETYMVSFAEALRQNLPILKKRKLLTIRQTPKESKCIMESEQSVTMAHC</sequence>
<reference evidence="1 2" key="1">
    <citation type="journal article" date="2020" name="ISME J.">
        <title>Uncovering the hidden diversity of litter-decomposition mechanisms in mushroom-forming fungi.</title>
        <authorList>
            <person name="Floudas D."/>
            <person name="Bentzer J."/>
            <person name="Ahren D."/>
            <person name="Johansson T."/>
            <person name="Persson P."/>
            <person name="Tunlid A."/>
        </authorList>
    </citation>
    <scope>NUCLEOTIDE SEQUENCE [LARGE SCALE GENOMIC DNA]</scope>
    <source>
        <strain evidence="1 2">CBS 146.42</strain>
    </source>
</reference>
<comment type="caution">
    <text evidence="1">The sequence shown here is derived from an EMBL/GenBank/DDBJ whole genome shotgun (WGS) entry which is preliminary data.</text>
</comment>
<name>A0A8H5CZT9_9AGAR</name>